<reference evidence="4" key="1">
    <citation type="submission" date="2022-11" db="UniProtKB">
        <authorList>
            <consortium name="WormBaseParasite"/>
        </authorList>
    </citation>
    <scope>IDENTIFICATION</scope>
</reference>
<protein>
    <submittedName>
        <fullName evidence="4">Uncharacterized protein</fullName>
    </submittedName>
</protein>
<proteinExistence type="predicted"/>
<keyword evidence="1" id="KW-0175">Coiled coil</keyword>
<evidence type="ECO:0000313" key="3">
    <source>
        <dbReference type="Proteomes" id="UP000887540"/>
    </source>
</evidence>
<name>A0A914DQM7_9BILA</name>
<dbReference type="WBParaSite" id="ACRNAN_scaffold351.g30630.t1">
    <property type="protein sequence ID" value="ACRNAN_scaffold351.g30630.t1"/>
    <property type="gene ID" value="ACRNAN_scaffold351.g30630"/>
</dbReference>
<feature type="region of interest" description="Disordered" evidence="2">
    <location>
        <begin position="324"/>
        <end position="343"/>
    </location>
</feature>
<evidence type="ECO:0000256" key="2">
    <source>
        <dbReference type="SAM" id="MobiDB-lite"/>
    </source>
</evidence>
<evidence type="ECO:0000313" key="4">
    <source>
        <dbReference type="WBParaSite" id="ACRNAN_scaffold351.g30630.t1"/>
    </source>
</evidence>
<dbReference type="AlphaFoldDB" id="A0A914DQM7"/>
<organism evidence="3 4">
    <name type="scientific">Acrobeloides nanus</name>
    <dbReference type="NCBI Taxonomy" id="290746"/>
    <lineage>
        <taxon>Eukaryota</taxon>
        <taxon>Metazoa</taxon>
        <taxon>Ecdysozoa</taxon>
        <taxon>Nematoda</taxon>
        <taxon>Chromadorea</taxon>
        <taxon>Rhabditida</taxon>
        <taxon>Tylenchina</taxon>
        <taxon>Cephalobomorpha</taxon>
        <taxon>Cephaloboidea</taxon>
        <taxon>Cephalobidae</taxon>
        <taxon>Acrobeloides</taxon>
    </lineage>
</organism>
<dbReference type="Proteomes" id="UP000887540">
    <property type="component" value="Unplaced"/>
</dbReference>
<evidence type="ECO:0000256" key="1">
    <source>
        <dbReference type="SAM" id="Coils"/>
    </source>
</evidence>
<accession>A0A914DQM7</accession>
<feature type="coiled-coil region" evidence="1">
    <location>
        <begin position="12"/>
        <end position="294"/>
    </location>
</feature>
<sequence length="382" mass="44637">MDHPDWQVYRKVKLDNERLETHKTKIEVLEKQLREAFDEAEAKSLENENLQIQLACFYSSNAVDSNENTDTKFEQLKLETKIQILEQNLKQKEIELAELSLRNDEALIRLKAMNNTILETHKTKIEVLEKQLREAFEEAESKGSEENVDFAKLEQENKHLNEMIAVLQMTLKESAGVQDRRVVDLEEINKNLQVQNDNLDKRSKEVVVQFENTLASKDKEIKYLTTKMSEIEQNVKLLQESAAKHKNDAQNAQIELEKALTERNEMNGKLTSERNEMKQKISNLRKEWEDLARRHYQDEIESSGRRFRLLLKGRDLGFLEFEKSEKQEEEEPKVQATISRSSSFDVVNGHEDIQNLEQVSEEDSLSDIVELTKEEAYEEKAP</sequence>
<keyword evidence="3" id="KW-1185">Reference proteome</keyword>